<protein>
    <submittedName>
        <fullName evidence="1">Uncharacterized protein</fullName>
    </submittedName>
</protein>
<sequence length="105" mass="11679">MTATPQMAPILGFMCGMHRFLVQFGHQCVQKEREGQCVDLEVVGGRAVTVQGSGCLFSGFVFESIVFRQLRFFMRGTIWRVLSGCRAAAVFWGASFIDHRAGVGW</sequence>
<accession>A0ABU7E537</accession>
<name>A0ABU7E537_9TELE</name>
<dbReference type="EMBL" id="JAHUTJ010043622">
    <property type="protein sequence ID" value="MED6281684.1"/>
    <property type="molecule type" value="Genomic_DNA"/>
</dbReference>
<organism evidence="1 2">
    <name type="scientific">Characodon lateralis</name>
    <dbReference type="NCBI Taxonomy" id="208331"/>
    <lineage>
        <taxon>Eukaryota</taxon>
        <taxon>Metazoa</taxon>
        <taxon>Chordata</taxon>
        <taxon>Craniata</taxon>
        <taxon>Vertebrata</taxon>
        <taxon>Euteleostomi</taxon>
        <taxon>Actinopterygii</taxon>
        <taxon>Neopterygii</taxon>
        <taxon>Teleostei</taxon>
        <taxon>Neoteleostei</taxon>
        <taxon>Acanthomorphata</taxon>
        <taxon>Ovalentaria</taxon>
        <taxon>Atherinomorphae</taxon>
        <taxon>Cyprinodontiformes</taxon>
        <taxon>Goodeidae</taxon>
        <taxon>Characodon</taxon>
    </lineage>
</organism>
<keyword evidence="2" id="KW-1185">Reference proteome</keyword>
<proteinExistence type="predicted"/>
<reference evidence="1 2" key="1">
    <citation type="submission" date="2021-06" db="EMBL/GenBank/DDBJ databases">
        <authorList>
            <person name="Palmer J.M."/>
        </authorList>
    </citation>
    <scope>NUCLEOTIDE SEQUENCE [LARGE SCALE GENOMIC DNA]</scope>
    <source>
        <strain evidence="1 2">CL_MEX2019</strain>
        <tissue evidence="1">Muscle</tissue>
    </source>
</reference>
<evidence type="ECO:0000313" key="2">
    <source>
        <dbReference type="Proteomes" id="UP001352852"/>
    </source>
</evidence>
<comment type="caution">
    <text evidence="1">The sequence shown here is derived from an EMBL/GenBank/DDBJ whole genome shotgun (WGS) entry which is preliminary data.</text>
</comment>
<dbReference type="Proteomes" id="UP001352852">
    <property type="component" value="Unassembled WGS sequence"/>
</dbReference>
<evidence type="ECO:0000313" key="1">
    <source>
        <dbReference type="EMBL" id="MED6281684.1"/>
    </source>
</evidence>
<gene>
    <name evidence="1" type="ORF">CHARACLAT_024177</name>
</gene>